<feature type="region of interest" description="Disordered" evidence="1">
    <location>
        <begin position="70"/>
        <end position="99"/>
    </location>
</feature>
<reference evidence="2 3" key="1">
    <citation type="journal article" date="2021" name="J. Hered.">
        <title>A chromosome-level genome assembly of the parasitoid wasp, Cotesia glomerata (Hymenoptera: Braconidae).</title>
        <authorList>
            <person name="Pinto B.J."/>
            <person name="Weis J.J."/>
            <person name="Gamble T."/>
            <person name="Ode P.J."/>
            <person name="Paul R."/>
            <person name="Zaspel J.M."/>
        </authorList>
    </citation>
    <scope>NUCLEOTIDE SEQUENCE [LARGE SCALE GENOMIC DNA]</scope>
    <source>
        <strain evidence="2">CgM1</strain>
    </source>
</reference>
<proteinExistence type="predicted"/>
<organism evidence="2 3">
    <name type="scientific">Cotesia glomerata</name>
    <name type="common">Lepidopteran parasitic wasp</name>
    <name type="synonym">Apanteles glomeratus</name>
    <dbReference type="NCBI Taxonomy" id="32391"/>
    <lineage>
        <taxon>Eukaryota</taxon>
        <taxon>Metazoa</taxon>
        <taxon>Ecdysozoa</taxon>
        <taxon>Arthropoda</taxon>
        <taxon>Hexapoda</taxon>
        <taxon>Insecta</taxon>
        <taxon>Pterygota</taxon>
        <taxon>Neoptera</taxon>
        <taxon>Endopterygota</taxon>
        <taxon>Hymenoptera</taxon>
        <taxon>Apocrita</taxon>
        <taxon>Ichneumonoidea</taxon>
        <taxon>Braconidae</taxon>
        <taxon>Microgastrinae</taxon>
        <taxon>Cotesia</taxon>
    </lineage>
</organism>
<name>A0AAV7J6Q1_COTGL</name>
<protein>
    <recommendedName>
        <fullName evidence="4">DNA-directed DNA polymerase</fullName>
    </recommendedName>
</protein>
<keyword evidence="3" id="KW-1185">Reference proteome</keyword>
<dbReference type="PROSITE" id="PS51257">
    <property type="entry name" value="PROKAR_LIPOPROTEIN"/>
    <property type="match status" value="1"/>
</dbReference>
<evidence type="ECO:0000256" key="1">
    <source>
        <dbReference type="SAM" id="MobiDB-lite"/>
    </source>
</evidence>
<accession>A0AAV7J6Q1</accession>
<gene>
    <name evidence="2" type="ORF">KQX54_021052</name>
</gene>
<dbReference type="Proteomes" id="UP000826195">
    <property type="component" value="Unassembled WGS sequence"/>
</dbReference>
<dbReference type="EMBL" id="JAHXZJ010000001">
    <property type="protein sequence ID" value="KAH0568485.1"/>
    <property type="molecule type" value="Genomic_DNA"/>
</dbReference>
<feature type="compositionally biased region" description="Basic residues" evidence="1">
    <location>
        <begin position="84"/>
        <end position="99"/>
    </location>
</feature>
<evidence type="ECO:0000313" key="2">
    <source>
        <dbReference type="EMBL" id="KAH0568485.1"/>
    </source>
</evidence>
<sequence length="99" mass="10686">MVKPLQRQSSAVALNTSFSCSAVTHIDYASLYPAIIAVAAGAVTGGIDCPAWNILHQALSPICVRFGAPQRNQPKPDNNEIHKSVRTRAAHRRLQNVPT</sequence>
<comment type="caution">
    <text evidence="2">The sequence shown here is derived from an EMBL/GenBank/DDBJ whole genome shotgun (WGS) entry which is preliminary data.</text>
</comment>
<dbReference type="AlphaFoldDB" id="A0AAV7J6Q1"/>
<evidence type="ECO:0008006" key="4">
    <source>
        <dbReference type="Google" id="ProtNLM"/>
    </source>
</evidence>
<evidence type="ECO:0000313" key="3">
    <source>
        <dbReference type="Proteomes" id="UP000826195"/>
    </source>
</evidence>